<sequence length="376" mass="42025">MKLGKYIQNLLQENETVIVPGFGAFVSVYEPAEIDEQSDEIKPPTKAITFNPKIRNNDGLLADAIAKKEGISHFEALKKVEDERDEIIYQLDKGEKVTLENAGVLFLDERNEIQFAPSEGKKLFSETFGLEETSLKDEPEPVPEEIPEEKEITETTSVEEPFEEQIPEAEAESTEQEPEEKPEPKTAPGSLSDEPETTEKKKKGWLWFLLILIPIVAAGIFILLKNDGVKEQPPVAEVAENEPPAEEIPAEEEASEPLPVAGVDSVQTDSIQTDSVEAAQADSLQIQEITIDSAHYVKPDTSMFYLVGGSFKEAKNANKYFRKLENEGHEPFHLGKQGSFYIVGIDIFDNEIEAYGAQYNFLDKYPDSGVWVFIPE</sequence>
<accession>A0A1M6I9N3</accession>
<dbReference type="Pfam" id="PF18174">
    <property type="entry name" value="HU-CCDC81_bac_1"/>
    <property type="match status" value="1"/>
</dbReference>
<dbReference type="GO" id="GO:0042834">
    <property type="term" value="F:peptidoglycan binding"/>
    <property type="evidence" value="ECO:0007669"/>
    <property type="project" value="InterPro"/>
</dbReference>
<name>A0A1M6I9N3_9BACT</name>
<keyword evidence="2" id="KW-0812">Transmembrane</keyword>
<dbReference type="AlphaFoldDB" id="A0A1M6I9N3"/>
<dbReference type="InterPro" id="IPR041268">
    <property type="entry name" value="HU-CCDC81_bac_2"/>
</dbReference>
<dbReference type="OrthoDB" id="653949at2"/>
<feature type="region of interest" description="Disordered" evidence="1">
    <location>
        <begin position="234"/>
        <end position="255"/>
    </location>
</feature>
<evidence type="ECO:0000313" key="6">
    <source>
        <dbReference type="Proteomes" id="UP000184050"/>
    </source>
</evidence>
<evidence type="ECO:0000259" key="3">
    <source>
        <dbReference type="Pfam" id="PF18174"/>
    </source>
</evidence>
<dbReference type="EMBL" id="FQZE01000016">
    <property type="protein sequence ID" value="SHJ31123.1"/>
    <property type="molecule type" value="Genomic_DNA"/>
</dbReference>
<feature type="region of interest" description="Disordered" evidence="1">
    <location>
        <begin position="130"/>
        <end position="198"/>
    </location>
</feature>
<feature type="compositionally biased region" description="Acidic residues" evidence="1">
    <location>
        <begin position="239"/>
        <end position="255"/>
    </location>
</feature>
<dbReference type="InterPro" id="IPR040495">
    <property type="entry name" value="HU-CCDC81_bac_1"/>
</dbReference>
<dbReference type="Pfam" id="PF18175">
    <property type="entry name" value="HU-CCDC81_bac_2"/>
    <property type="match status" value="1"/>
</dbReference>
<evidence type="ECO:0000256" key="1">
    <source>
        <dbReference type="SAM" id="MobiDB-lite"/>
    </source>
</evidence>
<feature type="compositionally biased region" description="Acidic residues" evidence="1">
    <location>
        <begin position="160"/>
        <end position="178"/>
    </location>
</feature>
<gene>
    <name evidence="5" type="ORF">SAMN05444280_1164</name>
</gene>
<dbReference type="InterPro" id="IPR036680">
    <property type="entry name" value="SPOR-like_sf"/>
</dbReference>
<evidence type="ECO:0008006" key="7">
    <source>
        <dbReference type="Google" id="ProtNLM"/>
    </source>
</evidence>
<feature type="domain" description="CCDC81-like prokaryotic HU" evidence="4">
    <location>
        <begin position="59"/>
        <end position="128"/>
    </location>
</feature>
<protein>
    <recommendedName>
        <fullName evidence="7">Sporulation related domain-containing protein</fullName>
    </recommendedName>
</protein>
<proteinExistence type="predicted"/>
<dbReference type="SUPFAM" id="SSF110997">
    <property type="entry name" value="Sporulation related repeat"/>
    <property type="match status" value="1"/>
</dbReference>
<keyword evidence="2" id="KW-1133">Transmembrane helix</keyword>
<evidence type="ECO:0000259" key="4">
    <source>
        <dbReference type="Pfam" id="PF18175"/>
    </source>
</evidence>
<evidence type="ECO:0000256" key="2">
    <source>
        <dbReference type="SAM" id="Phobius"/>
    </source>
</evidence>
<dbReference type="Proteomes" id="UP000184050">
    <property type="component" value="Unassembled WGS sequence"/>
</dbReference>
<keyword evidence="2" id="KW-0472">Membrane</keyword>
<evidence type="ECO:0000313" key="5">
    <source>
        <dbReference type="EMBL" id="SHJ31123.1"/>
    </source>
</evidence>
<feature type="transmembrane region" description="Helical" evidence="2">
    <location>
        <begin position="205"/>
        <end position="224"/>
    </location>
</feature>
<dbReference type="RefSeq" id="WP_073169386.1">
    <property type="nucleotide sequence ID" value="NZ_FQZE01000016.1"/>
</dbReference>
<reference evidence="5 6" key="1">
    <citation type="submission" date="2016-11" db="EMBL/GenBank/DDBJ databases">
        <authorList>
            <person name="Jaros S."/>
            <person name="Januszkiewicz K."/>
            <person name="Wedrychowicz H."/>
        </authorList>
    </citation>
    <scope>NUCLEOTIDE SEQUENCE [LARGE SCALE GENOMIC DNA]</scope>
    <source>
        <strain evidence="5 6">DSM 27063</strain>
    </source>
</reference>
<organism evidence="5 6">
    <name type="scientific">Tangfeifania diversioriginum</name>
    <dbReference type="NCBI Taxonomy" id="1168035"/>
    <lineage>
        <taxon>Bacteria</taxon>
        <taxon>Pseudomonadati</taxon>
        <taxon>Bacteroidota</taxon>
        <taxon>Bacteroidia</taxon>
        <taxon>Marinilabiliales</taxon>
        <taxon>Prolixibacteraceae</taxon>
        <taxon>Tangfeifania</taxon>
    </lineage>
</organism>
<keyword evidence="6" id="KW-1185">Reference proteome</keyword>
<dbReference type="STRING" id="1168035.SAMN05444280_1164"/>
<feature type="domain" description="CCDC81-like prokaryotic HU" evidence="3">
    <location>
        <begin position="2"/>
        <end position="58"/>
    </location>
</feature>